<dbReference type="RefSeq" id="WP_329509530.1">
    <property type="nucleotide sequence ID" value="NZ_BAAAYZ010000092.1"/>
</dbReference>
<dbReference type="Proteomes" id="UP001333996">
    <property type="component" value="Unassembled WGS sequence"/>
</dbReference>
<reference evidence="1" key="1">
    <citation type="submission" date="2024-01" db="EMBL/GenBank/DDBJ databases">
        <title>First draft genome sequence data of TA4-1, the type strain of Gram-positive actinobacterium Streptomyces chiangmaiensis.</title>
        <authorList>
            <person name="Yasawong M."/>
            <person name="Nantapong N."/>
        </authorList>
    </citation>
    <scope>NUCLEOTIDE SEQUENCE</scope>
    <source>
        <strain evidence="1">TA4-1</strain>
    </source>
</reference>
<name>A0ABU7FMC9_9ACTN</name>
<sequence>MVEAGRFGGATDAHTKALVVFRETGVRHHDDIALLAQTVTHNERQAVPGPKGICLRPADVLLPRSASAPISGDPGLGQ</sequence>
<organism evidence="1 2">
    <name type="scientific">Streptomyces chiangmaiensis</name>
    <dbReference type="NCBI Taxonomy" id="766497"/>
    <lineage>
        <taxon>Bacteria</taxon>
        <taxon>Bacillati</taxon>
        <taxon>Actinomycetota</taxon>
        <taxon>Actinomycetes</taxon>
        <taxon>Kitasatosporales</taxon>
        <taxon>Streptomycetaceae</taxon>
        <taxon>Streptomyces</taxon>
    </lineage>
</organism>
<evidence type="ECO:0000313" key="1">
    <source>
        <dbReference type="EMBL" id="MED7825106.1"/>
    </source>
</evidence>
<keyword evidence="2" id="KW-1185">Reference proteome</keyword>
<protein>
    <submittedName>
        <fullName evidence="1">Uncharacterized protein</fullName>
    </submittedName>
</protein>
<evidence type="ECO:0000313" key="2">
    <source>
        <dbReference type="Proteomes" id="UP001333996"/>
    </source>
</evidence>
<gene>
    <name evidence="1" type="ORF">VXC91_24740</name>
</gene>
<proteinExistence type="predicted"/>
<dbReference type="EMBL" id="JAYWVC010000095">
    <property type="protein sequence ID" value="MED7825106.1"/>
    <property type="molecule type" value="Genomic_DNA"/>
</dbReference>
<accession>A0ABU7FMC9</accession>
<comment type="caution">
    <text evidence="1">The sequence shown here is derived from an EMBL/GenBank/DDBJ whole genome shotgun (WGS) entry which is preliminary data.</text>
</comment>